<dbReference type="OrthoDB" id="10546994at2759"/>
<evidence type="ECO:0000256" key="1">
    <source>
        <dbReference type="SAM" id="MobiDB-lite"/>
    </source>
</evidence>
<name>M1VVD1_CLAP2</name>
<organism evidence="2 3">
    <name type="scientific">Claviceps purpurea (strain 20.1)</name>
    <name type="common">Ergot fungus</name>
    <name type="synonym">Sphacelia segetum</name>
    <dbReference type="NCBI Taxonomy" id="1111077"/>
    <lineage>
        <taxon>Eukaryota</taxon>
        <taxon>Fungi</taxon>
        <taxon>Dikarya</taxon>
        <taxon>Ascomycota</taxon>
        <taxon>Pezizomycotina</taxon>
        <taxon>Sordariomycetes</taxon>
        <taxon>Hypocreomycetidae</taxon>
        <taxon>Hypocreales</taxon>
        <taxon>Clavicipitaceae</taxon>
        <taxon>Claviceps</taxon>
    </lineage>
</organism>
<evidence type="ECO:0000313" key="3">
    <source>
        <dbReference type="Proteomes" id="UP000016801"/>
    </source>
</evidence>
<dbReference type="AlphaFoldDB" id="M1VVD1"/>
<protein>
    <submittedName>
        <fullName evidence="2">Uncharacterized protein</fullName>
    </submittedName>
</protein>
<reference evidence="2 3" key="1">
    <citation type="journal article" date="2013" name="PLoS Genet.">
        <title>Plant-symbiotic fungi as chemical engineers: Multi-genome analysis of the Clavicipitaceae reveals dynamics of alkaloid loci.</title>
        <authorList>
            <person name="Schardl C.L."/>
            <person name="Young C.A."/>
            <person name="Hesse U."/>
            <person name="Amyotte S.G."/>
            <person name="Andreeva K."/>
            <person name="Calie P.J."/>
            <person name="Fleetwood D.J."/>
            <person name="Haws D.C."/>
            <person name="Moore N."/>
            <person name="Oeser B."/>
            <person name="Panaccione D.G."/>
            <person name="Schweri K.K."/>
            <person name="Voisey C.R."/>
            <person name="Farman M.L."/>
            <person name="Jaromczyk J.W."/>
            <person name="Roe B.A."/>
            <person name="O'Sullivan D.M."/>
            <person name="Scott B."/>
            <person name="Tudzynski P."/>
            <person name="An Z."/>
            <person name="Arnaoudova E.G."/>
            <person name="Bullock C.T."/>
            <person name="Charlton N.D."/>
            <person name="Chen L."/>
            <person name="Cox M."/>
            <person name="Dinkins R.D."/>
            <person name="Florea S."/>
            <person name="Glenn A.E."/>
            <person name="Gordon A."/>
            <person name="Gueldener U."/>
            <person name="Harris D.R."/>
            <person name="Hollin W."/>
            <person name="Jaromczyk J."/>
            <person name="Johnson R.D."/>
            <person name="Khan A.K."/>
            <person name="Leistner E."/>
            <person name="Leuchtmann A."/>
            <person name="Li C."/>
            <person name="Liu J."/>
            <person name="Liu J."/>
            <person name="Liu M."/>
            <person name="Mace W."/>
            <person name="Machado C."/>
            <person name="Nagabhyru P."/>
            <person name="Pan J."/>
            <person name="Schmid J."/>
            <person name="Sugawara K."/>
            <person name="Steiner U."/>
            <person name="Takach J.E."/>
            <person name="Tanaka E."/>
            <person name="Webb J.S."/>
            <person name="Wilson E.V."/>
            <person name="Wiseman J.L."/>
            <person name="Yoshida R."/>
            <person name="Zeng Z."/>
        </authorList>
    </citation>
    <scope>NUCLEOTIDE SEQUENCE [LARGE SCALE GENOMIC DNA]</scope>
    <source>
        <strain evidence="2 3">20.1</strain>
    </source>
</reference>
<dbReference type="EMBL" id="CAGA01000013">
    <property type="protein sequence ID" value="CCE29312.1"/>
    <property type="molecule type" value="Genomic_DNA"/>
</dbReference>
<sequence>MSSNVVFDEEHCNSQDCSPMHPPVSAEQCDDSNVSAAPTKRVGDSADSPRPAKRLLPPAHPASPPASQPGGGTSEGPAPQDNSPTPQDSPPSSTPQGNSPTPIIERHTSRLPHRSTRGQYPDNTIQRYGHSLVIAAVGALMLASEATITEPRSLKEARKDAARWKHWFDAMKMEYTSLDTNKTWTLVPRPGNRKT</sequence>
<feature type="compositionally biased region" description="Pro residues" evidence="1">
    <location>
        <begin position="58"/>
        <end position="67"/>
    </location>
</feature>
<evidence type="ECO:0000313" key="2">
    <source>
        <dbReference type="EMBL" id="CCE29312.1"/>
    </source>
</evidence>
<keyword evidence="3" id="KW-1185">Reference proteome</keyword>
<dbReference type="Proteomes" id="UP000016801">
    <property type="component" value="Unassembled WGS sequence"/>
</dbReference>
<proteinExistence type="predicted"/>
<accession>M1VVD1</accession>
<gene>
    <name evidence="2" type="ORF">CPUR_03005</name>
</gene>
<feature type="region of interest" description="Disordered" evidence="1">
    <location>
        <begin position="1"/>
        <end position="122"/>
    </location>
</feature>
<dbReference type="HOGENOM" id="CLU_1396172_0_0_1"/>
<comment type="caution">
    <text evidence="2">The sequence shown here is derived from an EMBL/GenBank/DDBJ whole genome shotgun (WGS) entry which is preliminary data.</text>
</comment>
<dbReference type="VEuPathDB" id="FungiDB:CPUR_03005"/>